<dbReference type="PROSITE" id="PS51257">
    <property type="entry name" value="PROKAR_LIPOPROTEIN"/>
    <property type="match status" value="1"/>
</dbReference>
<organism evidence="1 2">
    <name type="scientific">Novipirellula caenicola</name>
    <dbReference type="NCBI Taxonomy" id="1536901"/>
    <lineage>
        <taxon>Bacteria</taxon>
        <taxon>Pseudomonadati</taxon>
        <taxon>Planctomycetota</taxon>
        <taxon>Planctomycetia</taxon>
        <taxon>Pirellulales</taxon>
        <taxon>Pirellulaceae</taxon>
        <taxon>Novipirellula</taxon>
    </lineage>
</organism>
<gene>
    <name evidence="1" type="ORF">Rcae01_03753</name>
</gene>
<proteinExistence type="predicted"/>
<keyword evidence="2" id="KW-1185">Reference proteome</keyword>
<dbReference type="EMBL" id="BAABRO010000008">
    <property type="protein sequence ID" value="GAA5508287.1"/>
    <property type="molecule type" value="Genomic_DNA"/>
</dbReference>
<reference evidence="1 2" key="1">
    <citation type="submission" date="2024-02" db="EMBL/GenBank/DDBJ databases">
        <title>Rhodopirellula caenicola NBRC 110016.</title>
        <authorList>
            <person name="Ichikawa N."/>
            <person name="Katano-Makiyama Y."/>
            <person name="Hidaka K."/>
        </authorList>
    </citation>
    <scope>NUCLEOTIDE SEQUENCE [LARGE SCALE GENOMIC DNA]</scope>
    <source>
        <strain evidence="1 2">NBRC 110016</strain>
    </source>
</reference>
<sequence length="103" mass="11121">MGTDCRGFAGQTAVCGCGTGISPFRVALFLFSWHIPTRRVSEGPCQDKDSLAYASGCEERRNIKRYAWTTLSIRANTRSLPITASVSNMPNPAAVPVVATRKA</sequence>
<name>A0ABP9VSZ6_9BACT</name>
<comment type="caution">
    <text evidence="1">The sequence shown here is derived from an EMBL/GenBank/DDBJ whole genome shotgun (WGS) entry which is preliminary data.</text>
</comment>
<dbReference type="Proteomes" id="UP001416858">
    <property type="component" value="Unassembled WGS sequence"/>
</dbReference>
<evidence type="ECO:0000313" key="1">
    <source>
        <dbReference type="EMBL" id="GAA5508287.1"/>
    </source>
</evidence>
<evidence type="ECO:0000313" key="2">
    <source>
        <dbReference type="Proteomes" id="UP001416858"/>
    </source>
</evidence>
<protein>
    <submittedName>
        <fullName evidence="1">Uncharacterized protein</fullName>
    </submittedName>
</protein>
<accession>A0ABP9VSZ6</accession>